<dbReference type="SUPFAM" id="SSF88659">
    <property type="entry name" value="Sigma3 and sigma4 domains of RNA polymerase sigma factors"/>
    <property type="match status" value="1"/>
</dbReference>
<dbReference type="InterPro" id="IPR013249">
    <property type="entry name" value="RNA_pol_sigma70_r4_t2"/>
</dbReference>
<dbReference type="AlphaFoldDB" id="A0A4R6IGI8"/>
<reference evidence="7 8" key="1">
    <citation type="submission" date="2019-03" db="EMBL/GenBank/DDBJ databases">
        <title>Genomic Encyclopedia of Archaeal and Bacterial Type Strains, Phase II (KMG-II): from individual species to whole genera.</title>
        <authorList>
            <person name="Goeker M."/>
        </authorList>
    </citation>
    <scope>NUCLEOTIDE SEQUENCE [LARGE SCALE GENOMIC DNA]</scope>
    <source>
        <strain evidence="7 8">DSM 19034</strain>
    </source>
</reference>
<dbReference type="NCBIfam" id="TIGR02937">
    <property type="entry name" value="sigma70-ECF"/>
    <property type="match status" value="1"/>
</dbReference>
<dbReference type="GO" id="GO:0003677">
    <property type="term" value="F:DNA binding"/>
    <property type="evidence" value="ECO:0007669"/>
    <property type="project" value="InterPro"/>
</dbReference>
<organism evidence="7 8">
    <name type="scientific">Pedobacter duraquae</name>
    <dbReference type="NCBI Taxonomy" id="425511"/>
    <lineage>
        <taxon>Bacteria</taxon>
        <taxon>Pseudomonadati</taxon>
        <taxon>Bacteroidota</taxon>
        <taxon>Sphingobacteriia</taxon>
        <taxon>Sphingobacteriales</taxon>
        <taxon>Sphingobacteriaceae</taxon>
        <taxon>Pedobacter</taxon>
    </lineage>
</organism>
<feature type="domain" description="RNA polymerase sigma-70 region 2" evidence="5">
    <location>
        <begin position="11"/>
        <end position="79"/>
    </location>
</feature>
<dbReference type="InterPro" id="IPR036388">
    <property type="entry name" value="WH-like_DNA-bd_sf"/>
</dbReference>
<feature type="domain" description="RNA polymerase sigma factor 70 region 4 type 2" evidence="6">
    <location>
        <begin position="105"/>
        <end position="156"/>
    </location>
</feature>
<evidence type="ECO:0000313" key="7">
    <source>
        <dbReference type="EMBL" id="TDO21272.1"/>
    </source>
</evidence>
<dbReference type="InterPro" id="IPR039425">
    <property type="entry name" value="RNA_pol_sigma-70-like"/>
</dbReference>
<dbReference type="Proteomes" id="UP000295499">
    <property type="component" value="Unassembled WGS sequence"/>
</dbReference>
<sequence length="167" mass="20253">MTDKEQLFMRLIDEHNGMLFKVCRIYQDDDDDRNDLMQEIVLQLWLYFDSFKGQSKINTWMYRVALNTAITFFKKQKRRPDSERLHHIVDQPEEHPEAIKDEQLRLFYKAVKHLNKVEKALIFLYMENQSYEDIASNLGITEGNARVRLNRIKIKLREIIKTFDYEY</sequence>
<dbReference type="Gene3D" id="1.10.1740.10">
    <property type="match status" value="1"/>
</dbReference>
<dbReference type="InterPro" id="IPR013325">
    <property type="entry name" value="RNA_pol_sigma_r2"/>
</dbReference>
<dbReference type="InterPro" id="IPR014284">
    <property type="entry name" value="RNA_pol_sigma-70_dom"/>
</dbReference>
<evidence type="ECO:0000256" key="2">
    <source>
        <dbReference type="ARBA" id="ARBA00023015"/>
    </source>
</evidence>
<comment type="caution">
    <text evidence="7">The sequence shown here is derived from an EMBL/GenBank/DDBJ whole genome shotgun (WGS) entry which is preliminary data.</text>
</comment>
<evidence type="ECO:0000313" key="8">
    <source>
        <dbReference type="Proteomes" id="UP000295499"/>
    </source>
</evidence>
<dbReference type="Pfam" id="PF08281">
    <property type="entry name" value="Sigma70_r4_2"/>
    <property type="match status" value="1"/>
</dbReference>
<dbReference type="PANTHER" id="PTHR43133:SF45">
    <property type="entry name" value="RNA POLYMERASE ECF-TYPE SIGMA FACTOR"/>
    <property type="match status" value="1"/>
</dbReference>
<dbReference type="PANTHER" id="PTHR43133">
    <property type="entry name" value="RNA POLYMERASE ECF-TYPE SIGMA FACTO"/>
    <property type="match status" value="1"/>
</dbReference>
<evidence type="ECO:0000256" key="1">
    <source>
        <dbReference type="ARBA" id="ARBA00010641"/>
    </source>
</evidence>
<gene>
    <name evidence="7" type="ORF">CLV32_2376</name>
</gene>
<keyword evidence="8" id="KW-1185">Reference proteome</keyword>
<dbReference type="InterPro" id="IPR013324">
    <property type="entry name" value="RNA_pol_sigma_r3/r4-like"/>
</dbReference>
<dbReference type="SUPFAM" id="SSF88946">
    <property type="entry name" value="Sigma2 domain of RNA polymerase sigma factors"/>
    <property type="match status" value="1"/>
</dbReference>
<evidence type="ECO:0000259" key="6">
    <source>
        <dbReference type="Pfam" id="PF08281"/>
    </source>
</evidence>
<name>A0A4R6IGI8_9SPHI</name>
<evidence type="ECO:0000259" key="5">
    <source>
        <dbReference type="Pfam" id="PF04542"/>
    </source>
</evidence>
<comment type="similarity">
    <text evidence="1">Belongs to the sigma-70 factor family. ECF subfamily.</text>
</comment>
<protein>
    <submittedName>
        <fullName evidence="7">RNA polymerase sigma-70 factor (ECF subfamily)</fullName>
    </submittedName>
</protein>
<dbReference type="Gene3D" id="1.10.10.10">
    <property type="entry name" value="Winged helix-like DNA-binding domain superfamily/Winged helix DNA-binding domain"/>
    <property type="match status" value="1"/>
</dbReference>
<keyword evidence="4" id="KW-0804">Transcription</keyword>
<dbReference type="EMBL" id="SNWM01000003">
    <property type="protein sequence ID" value="TDO21272.1"/>
    <property type="molecule type" value="Genomic_DNA"/>
</dbReference>
<keyword evidence="3" id="KW-0731">Sigma factor</keyword>
<accession>A0A4R6IGI8</accession>
<keyword evidence="2" id="KW-0805">Transcription regulation</keyword>
<dbReference type="InterPro" id="IPR007627">
    <property type="entry name" value="RNA_pol_sigma70_r2"/>
</dbReference>
<evidence type="ECO:0000256" key="3">
    <source>
        <dbReference type="ARBA" id="ARBA00023082"/>
    </source>
</evidence>
<dbReference type="RefSeq" id="WP_133555643.1">
    <property type="nucleotide sequence ID" value="NZ_SNWM01000003.1"/>
</dbReference>
<evidence type="ECO:0000256" key="4">
    <source>
        <dbReference type="ARBA" id="ARBA00023163"/>
    </source>
</evidence>
<dbReference type="GO" id="GO:0006352">
    <property type="term" value="P:DNA-templated transcription initiation"/>
    <property type="evidence" value="ECO:0007669"/>
    <property type="project" value="InterPro"/>
</dbReference>
<dbReference type="GO" id="GO:0016987">
    <property type="term" value="F:sigma factor activity"/>
    <property type="evidence" value="ECO:0007669"/>
    <property type="project" value="UniProtKB-KW"/>
</dbReference>
<proteinExistence type="inferred from homology"/>
<dbReference type="Pfam" id="PF04542">
    <property type="entry name" value="Sigma70_r2"/>
    <property type="match status" value="1"/>
</dbReference>
<dbReference type="OrthoDB" id="9780326at2"/>